<evidence type="ECO:0000313" key="3">
    <source>
        <dbReference type="Proteomes" id="UP000285405"/>
    </source>
</evidence>
<gene>
    <name evidence="2" type="ORF">GcC1_209043</name>
</gene>
<name>A0A420HBG2_9PEZI</name>
<feature type="region of interest" description="Disordered" evidence="1">
    <location>
        <begin position="95"/>
        <end position="155"/>
    </location>
</feature>
<feature type="region of interest" description="Disordered" evidence="1">
    <location>
        <begin position="195"/>
        <end position="224"/>
    </location>
</feature>
<feature type="compositionally biased region" description="Polar residues" evidence="1">
    <location>
        <begin position="30"/>
        <end position="44"/>
    </location>
</feature>
<accession>A0A420HBG2</accession>
<evidence type="ECO:0000313" key="2">
    <source>
        <dbReference type="EMBL" id="RKF54713.1"/>
    </source>
</evidence>
<evidence type="ECO:0000256" key="1">
    <source>
        <dbReference type="SAM" id="MobiDB-lite"/>
    </source>
</evidence>
<comment type="caution">
    <text evidence="2">The sequence shown here is derived from an EMBL/GenBank/DDBJ whole genome shotgun (WGS) entry which is preliminary data.</text>
</comment>
<dbReference type="OrthoDB" id="5389296at2759"/>
<feature type="compositionally biased region" description="Low complexity" evidence="1">
    <location>
        <begin position="144"/>
        <end position="154"/>
    </location>
</feature>
<feature type="compositionally biased region" description="Basic and acidic residues" evidence="1">
    <location>
        <begin position="205"/>
        <end position="219"/>
    </location>
</feature>
<sequence length="347" mass="38462">MAPPVTPSPHRFVIKKDQSALANSQFKATPRFNLSSTPQPNSTFKHLKPASYLSSYDTPSNKCVRRNDSIEIESESPSGSNESLKEDTYKCSFEDERDYTSSDKLTAKRKRQSSSPGLLDQPIEQGSRANLLRDDSENDPLSNTLPEPTPLLEPKISPLLTKRPIAARAPRFIISSPSPIPSSQFVNETSVFAKPPIFRPPDSTKQNDHPLDLQHDQFSPHRRGEKYVKGGLAAEVRNWLINIKSSLPGPQMSNKDPWLVRISIEEFSGGGKAGMTIVRGKKLQTPQENISDISKEVKIILAGEASPISLQKCKSIEIGSIVGIRGPIWEVTIEGEKWDVGVDWKVL</sequence>
<proteinExistence type="predicted"/>
<dbReference type="AlphaFoldDB" id="A0A420HBG2"/>
<protein>
    <submittedName>
        <fullName evidence="2">Uncharacterized protein</fullName>
    </submittedName>
</protein>
<reference evidence="2 3" key="1">
    <citation type="journal article" date="2018" name="BMC Genomics">
        <title>Comparative genome analyses reveal sequence features reflecting distinct modes of host-adaptation between dicot and monocot powdery mildew.</title>
        <authorList>
            <person name="Wu Y."/>
            <person name="Ma X."/>
            <person name="Pan Z."/>
            <person name="Kale S.D."/>
            <person name="Song Y."/>
            <person name="King H."/>
            <person name="Zhang Q."/>
            <person name="Presley C."/>
            <person name="Deng X."/>
            <person name="Wei C.I."/>
            <person name="Xiao S."/>
        </authorList>
    </citation>
    <scope>NUCLEOTIDE SEQUENCE [LARGE SCALE GENOMIC DNA]</scope>
    <source>
        <strain evidence="2">UCSC1</strain>
    </source>
</reference>
<dbReference type="EMBL" id="MCBR01020961">
    <property type="protein sequence ID" value="RKF54713.1"/>
    <property type="molecule type" value="Genomic_DNA"/>
</dbReference>
<feature type="region of interest" description="Disordered" evidence="1">
    <location>
        <begin position="30"/>
        <end position="60"/>
    </location>
</feature>
<organism evidence="2 3">
    <name type="scientific">Golovinomyces cichoracearum</name>
    <dbReference type="NCBI Taxonomy" id="62708"/>
    <lineage>
        <taxon>Eukaryota</taxon>
        <taxon>Fungi</taxon>
        <taxon>Dikarya</taxon>
        <taxon>Ascomycota</taxon>
        <taxon>Pezizomycotina</taxon>
        <taxon>Leotiomycetes</taxon>
        <taxon>Erysiphales</taxon>
        <taxon>Erysiphaceae</taxon>
        <taxon>Golovinomyces</taxon>
    </lineage>
</organism>
<dbReference type="Proteomes" id="UP000285405">
    <property type="component" value="Unassembled WGS sequence"/>
</dbReference>